<dbReference type="EMBL" id="KQ434847">
    <property type="protein sequence ID" value="KZC08452.1"/>
    <property type="molecule type" value="Genomic_DNA"/>
</dbReference>
<reference evidence="1 2" key="1">
    <citation type="submission" date="2015-07" db="EMBL/GenBank/DDBJ databases">
        <title>The genome of Dufourea novaeangliae.</title>
        <authorList>
            <person name="Pan H."/>
            <person name="Kapheim K."/>
        </authorList>
    </citation>
    <scope>NUCLEOTIDE SEQUENCE [LARGE SCALE GENOMIC DNA]</scope>
    <source>
        <strain evidence="1">0120121106</strain>
        <tissue evidence="1">Whole body</tissue>
    </source>
</reference>
<evidence type="ECO:0000313" key="2">
    <source>
        <dbReference type="Proteomes" id="UP000076502"/>
    </source>
</evidence>
<evidence type="ECO:0000313" key="1">
    <source>
        <dbReference type="EMBL" id="KZC08452.1"/>
    </source>
</evidence>
<feature type="non-terminal residue" evidence="1">
    <location>
        <position position="1"/>
    </location>
</feature>
<dbReference type="PANTHER" id="PTHR46114">
    <property type="entry name" value="APPLE DOMAIN-CONTAINING PROTEIN"/>
    <property type="match status" value="1"/>
</dbReference>
<dbReference type="Proteomes" id="UP000076502">
    <property type="component" value="Unassembled WGS sequence"/>
</dbReference>
<name>A0A154P9D3_DUFNO</name>
<gene>
    <name evidence="1" type="ORF">WN55_10651</name>
</gene>
<proteinExistence type="predicted"/>
<protein>
    <submittedName>
        <fullName evidence="1">Uncharacterized protein</fullName>
    </submittedName>
</protein>
<dbReference type="AlphaFoldDB" id="A0A154P9D3"/>
<sequence length="76" mass="8945">KMHFLNSHQDFSPRNLGAVSDEHGERFHQDISEMEKRYQGKDMGAMLAEYCWTLMNSNNKILRTNVKQDKNIFNVV</sequence>
<dbReference type="PANTHER" id="PTHR46114:SF1">
    <property type="entry name" value="ZAD DOMAIN-CONTAINING PROTEIN"/>
    <property type="match status" value="1"/>
</dbReference>
<organism evidence="1 2">
    <name type="scientific">Dufourea novaeangliae</name>
    <name type="common">Sweat bee</name>
    <dbReference type="NCBI Taxonomy" id="178035"/>
    <lineage>
        <taxon>Eukaryota</taxon>
        <taxon>Metazoa</taxon>
        <taxon>Ecdysozoa</taxon>
        <taxon>Arthropoda</taxon>
        <taxon>Hexapoda</taxon>
        <taxon>Insecta</taxon>
        <taxon>Pterygota</taxon>
        <taxon>Neoptera</taxon>
        <taxon>Endopterygota</taxon>
        <taxon>Hymenoptera</taxon>
        <taxon>Apocrita</taxon>
        <taxon>Aculeata</taxon>
        <taxon>Apoidea</taxon>
        <taxon>Anthophila</taxon>
        <taxon>Halictidae</taxon>
        <taxon>Rophitinae</taxon>
        <taxon>Dufourea</taxon>
    </lineage>
</organism>
<keyword evidence="2" id="KW-1185">Reference proteome</keyword>
<accession>A0A154P9D3</accession>